<protein>
    <submittedName>
        <fullName evidence="1">Uncharacterized protein</fullName>
    </submittedName>
</protein>
<evidence type="ECO:0000313" key="1">
    <source>
        <dbReference type="EMBL" id="KAH3860607.1"/>
    </source>
</evidence>
<keyword evidence="2" id="KW-1185">Reference proteome</keyword>
<comment type="caution">
    <text evidence="1">The sequence shown here is derived from an EMBL/GenBank/DDBJ whole genome shotgun (WGS) entry which is preliminary data.</text>
</comment>
<dbReference type="Proteomes" id="UP000828390">
    <property type="component" value="Unassembled WGS sequence"/>
</dbReference>
<dbReference type="AlphaFoldDB" id="A0A9D4LN36"/>
<name>A0A9D4LN36_DREPO</name>
<accession>A0A9D4LN36</accession>
<proteinExistence type="predicted"/>
<evidence type="ECO:0000313" key="2">
    <source>
        <dbReference type="Proteomes" id="UP000828390"/>
    </source>
</evidence>
<dbReference type="EMBL" id="JAIWYP010000002">
    <property type="protein sequence ID" value="KAH3860607.1"/>
    <property type="molecule type" value="Genomic_DNA"/>
</dbReference>
<gene>
    <name evidence="1" type="ORF">DPMN_023517</name>
</gene>
<organism evidence="1 2">
    <name type="scientific">Dreissena polymorpha</name>
    <name type="common">Zebra mussel</name>
    <name type="synonym">Mytilus polymorpha</name>
    <dbReference type="NCBI Taxonomy" id="45954"/>
    <lineage>
        <taxon>Eukaryota</taxon>
        <taxon>Metazoa</taxon>
        <taxon>Spiralia</taxon>
        <taxon>Lophotrochozoa</taxon>
        <taxon>Mollusca</taxon>
        <taxon>Bivalvia</taxon>
        <taxon>Autobranchia</taxon>
        <taxon>Heteroconchia</taxon>
        <taxon>Euheterodonta</taxon>
        <taxon>Imparidentia</taxon>
        <taxon>Neoheterodontei</taxon>
        <taxon>Myida</taxon>
        <taxon>Dreissenoidea</taxon>
        <taxon>Dreissenidae</taxon>
        <taxon>Dreissena</taxon>
    </lineage>
</organism>
<reference evidence="1" key="2">
    <citation type="submission" date="2020-11" db="EMBL/GenBank/DDBJ databases">
        <authorList>
            <person name="McCartney M.A."/>
            <person name="Auch B."/>
            <person name="Kono T."/>
            <person name="Mallez S."/>
            <person name="Becker A."/>
            <person name="Gohl D.M."/>
            <person name="Silverstein K.A.T."/>
            <person name="Koren S."/>
            <person name="Bechman K.B."/>
            <person name="Herman A."/>
            <person name="Abrahante J.E."/>
            <person name="Garbe J."/>
        </authorList>
    </citation>
    <scope>NUCLEOTIDE SEQUENCE</scope>
    <source>
        <strain evidence="1">Duluth1</strain>
        <tissue evidence="1">Whole animal</tissue>
    </source>
</reference>
<sequence>MELGNMYDKQEICLRDLRENTKLLEALETTVAVYTQQVERHRELHGDVAAGDLYKYGITGLLPHSVEETWYVECTRDEAEKLLKHPDPMDPHYGQLCDSGTFLIIGQ</sequence>
<reference evidence="1" key="1">
    <citation type="journal article" date="2019" name="bioRxiv">
        <title>The Genome of the Zebra Mussel, Dreissena polymorpha: A Resource for Invasive Species Research.</title>
        <authorList>
            <person name="McCartney M.A."/>
            <person name="Auch B."/>
            <person name="Kono T."/>
            <person name="Mallez S."/>
            <person name="Zhang Y."/>
            <person name="Obille A."/>
            <person name="Becker A."/>
            <person name="Abrahante J.E."/>
            <person name="Garbe J."/>
            <person name="Badalamenti J.P."/>
            <person name="Herman A."/>
            <person name="Mangelson H."/>
            <person name="Liachko I."/>
            <person name="Sullivan S."/>
            <person name="Sone E.D."/>
            <person name="Koren S."/>
            <person name="Silverstein K.A.T."/>
            <person name="Beckman K.B."/>
            <person name="Gohl D.M."/>
        </authorList>
    </citation>
    <scope>NUCLEOTIDE SEQUENCE</scope>
    <source>
        <strain evidence="1">Duluth1</strain>
        <tissue evidence="1">Whole animal</tissue>
    </source>
</reference>